<reference evidence="2" key="1">
    <citation type="journal article" date="2023" name="Mol. Phylogenet. Evol.">
        <title>Genome-scale phylogeny and comparative genomics of the fungal order Sordariales.</title>
        <authorList>
            <person name="Hensen N."/>
            <person name="Bonometti L."/>
            <person name="Westerberg I."/>
            <person name="Brannstrom I.O."/>
            <person name="Guillou S."/>
            <person name="Cros-Aarteil S."/>
            <person name="Calhoun S."/>
            <person name="Haridas S."/>
            <person name="Kuo A."/>
            <person name="Mondo S."/>
            <person name="Pangilinan J."/>
            <person name="Riley R."/>
            <person name="LaButti K."/>
            <person name="Andreopoulos B."/>
            <person name="Lipzen A."/>
            <person name="Chen C."/>
            <person name="Yan M."/>
            <person name="Daum C."/>
            <person name="Ng V."/>
            <person name="Clum A."/>
            <person name="Steindorff A."/>
            <person name="Ohm R.A."/>
            <person name="Martin F."/>
            <person name="Silar P."/>
            <person name="Natvig D.O."/>
            <person name="Lalanne C."/>
            <person name="Gautier V."/>
            <person name="Ament-Velasquez S.L."/>
            <person name="Kruys A."/>
            <person name="Hutchinson M.I."/>
            <person name="Powell A.J."/>
            <person name="Barry K."/>
            <person name="Miller A.N."/>
            <person name="Grigoriev I.V."/>
            <person name="Debuchy R."/>
            <person name="Gladieux P."/>
            <person name="Hiltunen Thoren M."/>
            <person name="Johannesson H."/>
        </authorList>
    </citation>
    <scope>NUCLEOTIDE SEQUENCE</scope>
    <source>
        <strain evidence="2">CBS 508.74</strain>
    </source>
</reference>
<reference evidence="2" key="2">
    <citation type="submission" date="2023-05" db="EMBL/GenBank/DDBJ databases">
        <authorList>
            <consortium name="Lawrence Berkeley National Laboratory"/>
            <person name="Steindorff A."/>
            <person name="Hensen N."/>
            <person name="Bonometti L."/>
            <person name="Westerberg I."/>
            <person name="Brannstrom I.O."/>
            <person name="Guillou S."/>
            <person name="Cros-Aarteil S."/>
            <person name="Calhoun S."/>
            <person name="Haridas S."/>
            <person name="Kuo A."/>
            <person name="Mondo S."/>
            <person name="Pangilinan J."/>
            <person name="Riley R."/>
            <person name="Labutti K."/>
            <person name="Andreopoulos B."/>
            <person name="Lipzen A."/>
            <person name="Chen C."/>
            <person name="Yanf M."/>
            <person name="Daum C."/>
            <person name="Ng V."/>
            <person name="Clum A."/>
            <person name="Ohm R."/>
            <person name="Martin F."/>
            <person name="Silar P."/>
            <person name="Natvig D."/>
            <person name="Lalanne C."/>
            <person name="Gautier V."/>
            <person name="Ament-Velasquez S.L."/>
            <person name="Kruys A."/>
            <person name="Hutchinson M.I."/>
            <person name="Powell A.J."/>
            <person name="Barry K."/>
            <person name="Miller A.N."/>
            <person name="Grigoriev I.V."/>
            <person name="Debuchy R."/>
            <person name="Gladieux P."/>
            <person name="Thoren M.H."/>
            <person name="Johannesson H."/>
        </authorList>
    </citation>
    <scope>NUCLEOTIDE SEQUENCE</scope>
    <source>
        <strain evidence="2">CBS 508.74</strain>
    </source>
</reference>
<sequence>MVVPLVCLLFWPGLVLFLLLSSPSDAYQTQLLSLFGLSLIPLCQLPWPSTVFCAALVPAPFRRLGASSDLHIRDDRTASLPLSRSASFPQQGSLRQLIIPSNCY</sequence>
<feature type="chain" id="PRO_5042872619" description="Secreted peptide" evidence="1">
    <location>
        <begin position="27"/>
        <end position="104"/>
    </location>
</feature>
<evidence type="ECO:0000256" key="1">
    <source>
        <dbReference type="SAM" id="SignalP"/>
    </source>
</evidence>
<proteinExistence type="predicted"/>
<dbReference type="GeneID" id="89932720"/>
<protein>
    <recommendedName>
        <fullName evidence="4">Secreted peptide</fullName>
    </recommendedName>
</protein>
<feature type="signal peptide" evidence="1">
    <location>
        <begin position="1"/>
        <end position="26"/>
    </location>
</feature>
<evidence type="ECO:0008006" key="4">
    <source>
        <dbReference type="Google" id="ProtNLM"/>
    </source>
</evidence>
<accession>A0AAN6YSI8</accession>
<name>A0AAN6YSI8_9PEZI</name>
<gene>
    <name evidence="2" type="ORF">N656DRAFT_134610</name>
</gene>
<comment type="caution">
    <text evidence="2">The sequence shown here is derived from an EMBL/GenBank/DDBJ whole genome shotgun (WGS) entry which is preliminary data.</text>
</comment>
<dbReference type="RefSeq" id="XP_064669569.1">
    <property type="nucleotide sequence ID" value="XM_064808597.1"/>
</dbReference>
<organism evidence="2 3">
    <name type="scientific">Canariomyces notabilis</name>
    <dbReference type="NCBI Taxonomy" id="2074819"/>
    <lineage>
        <taxon>Eukaryota</taxon>
        <taxon>Fungi</taxon>
        <taxon>Dikarya</taxon>
        <taxon>Ascomycota</taxon>
        <taxon>Pezizomycotina</taxon>
        <taxon>Sordariomycetes</taxon>
        <taxon>Sordariomycetidae</taxon>
        <taxon>Sordariales</taxon>
        <taxon>Chaetomiaceae</taxon>
        <taxon>Canariomyces</taxon>
    </lineage>
</organism>
<keyword evidence="3" id="KW-1185">Reference proteome</keyword>
<evidence type="ECO:0000313" key="3">
    <source>
        <dbReference type="Proteomes" id="UP001302812"/>
    </source>
</evidence>
<dbReference type="AlphaFoldDB" id="A0AAN6YSI8"/>
<dbReference type="Proteomes" id="UP001302812">
    <property type="component" value="Unassembled WGS sequence"/>
</dbReference>
<keyword evidence="1" id="KW-0732">Signal</keyword>
<evidence type="ECO:0000313" key="2">
    <source>
        <dbReference type="EMBL" id="KAK4111999.1"/>
    </source>
</evidence>
<dbReference type="EMBL" id="MU853344">
    <property type="protein sequence ID" value="KAK4111999.1"/>
    <property type="molecule type" value="Genomic_DNA"/>
</dbReference>